<name>A0AAD2FS34_9STRA</name>
<comment type="caution">
    <text evidence="2">The sequence shown here is derived from an EMBL/GenBank/DDBJ whole genome shotgun (WGS) entry which is preliminary data.</text>
</comment>
<dbReference type="Proteomes" id="UP001295423">
    <property type="component" value="Unassembled WGS sequence"/>
</dbReference>
<evidence type="ECO:0000313" key="2">
    <source>
        <dbReference type="EMBL" id="CAJ1951192.1"/>
    </source>
</evidence>
<accession>A0AAD2FS34</accession>
<sequence>MKDCTNTFYSPSINKYQDEDRKHRSLTPSSSSSPKPSPMTPRIVSSEFITNPPQTDAMVFEVSPTSSPPSKRRRVRFDASVHVQYAEEAVPDKVAASAEKTDIWYSRKEIATCRDEVVAMLKQRKREGVTLGGTPSSSESVFHSSTRKAAEGHDISFRGVEDLLSKRAFQDRRKRKRVVVEKVLNEQARQAALKIVDPDGLGMKSQLASKQSRDLALNRGSRDAMMAYIY</sequence>
<feature type="region of interest" description="Disordered" evidence="1">
    <location>
        <begin position="1"/>
        <end position="45"/>
    </location>
</feature>
<reference evidence="2" key="1">
    <citation type="submission" date="2023-08" db="EMBL/GenBank/DDBJ databases">
        <authorList>
            <person name="Audoor S."/>
            <person name="Bilcke G."/>
        </authorList>
    </citation>
    <scope>NUCLEOTIDE SEQUENCE</scope>
</reference>
<organism evidence="2 3">
    <name type="scientific">Cylindrotheca closterium</name>
    <dbReference type="NCBI Taxonomy" id="2856"/>
    <lineage>
        <taxon>Eukaryota</taxon>
        <taxon>Sar</taxon>
        <taxon>Stramenopiles</taxon>
        <taxon>Ochrophyta</taxon>
        <taxon>Bacillariophyta</taxon>
        <taxon>Bacillariophyceae</taxon>
        <taxon>Bacillariophycidae</taxon>
        <taxon>Bacillariales</taxon>
        <taxon>Bacillariaceae</taxon>
        <taxon>Cylindrotheca</taxon>
    </lineage>
</organism>
<evidence type="ECO:0000313" key="3">
    <source>
        <dbReference type="Proteomes" id="UP001295423"/>
    </source>
</evidence>
<dbReference type="EMBL" id="CAKOGP040001781">
    <property type="protein sequence ID" value="CAJ1951192.1"/>
    <property type="molecule type" value="Genomic_DNA"/>
</dbReference>
<feature type="compositionally biased region" description="Polar residues" evidence="1">
    <location>
        <begin position="1"/>
        <end position="15"/>
    </location>
</feature>
<gene>
    <name evidence="2" type="ORF">CYCCA115_LOCUS12951</name>
</gene>
<protein>
    <submittedName>
        <fullName evidence="2">Uncharacterized protein</fullName>
    </submittedName>
</protein>
<dbReference type="AlphaFoldDB" id="A0AAD2FS34"/>
<evidence type="ECO:0000256" key="1">
    <source>
        <dbReference type="SAM" id="MobiDB-lite"/>
    </source>
</evidence>
<proteinExistence type="predicted"/>
<keyword evidence="3" id="KW-1185">Reference proteome</keyword>